<dbReference type="InterPro" id="IPR036400">
    <property type="entry name" value="Cyt_B5-like_heme/steroid_sf"/>
</dbReference>
<name>A0ABX8ICA4_9ASCO</name>
<dbReference type="PANTHER" id="PTHR19359:SF95">
    <property type="entry name" value="CYTOCHROME B5 TYPE B"/>
    <property type="match status" value="1"/>
</dbReference>
<dbReference type="EMBL" id="CP076666">
    <property type="protein sequence ID" value="QWU90099.1"/>
    <property type="molecule type" value="Genomic_DNA"/>
</dbReference>
<dbReference type="Gene3D" id="1.20.5.170">
    <property type="match status" value="1"/>
</dbReference>
<keyword evidence="5" id="KW-0175">Coiled coil</keyword>
<evidence type="ECO:0000313" key="9">
    <source>
        <dbReference type="EMBL" id="QWU90099.1"/>
    </source>
</evidence>
<reference evidence="9 10" key="1">
    <citation type="submission" date="2021-06" db="EMBL/GenBank/DDBJ databases">
        <title>Candida outbreak in Lebanon.</title>
        <authorList>
            <person name="Finianos M."/>
        </authorList>
    </citation>
    <scope>NUCLEOTIDE SEQUENCE [LARGE SCALE GENOMIC DNA]</scope>
    <source>
        <strain evidence="9">CA3LBN</strain>
    </source>
</reference>
<dbReference type="Pfam" id="PF00173">
    <property type="entry name" value="Cyt-b5"/>
    <property type="match status" value="1"/>
</dbReference>
<feature type="compositionally biased region" description="Polar residues" evidence="6">
    <location>
        <begin position="303"/>
        <end position="332"/>
    </location>
</feature>
<keyword evidence="2" id="KW-0479">Metal-binding</keyword>
<dbReference type="PROSITE" id="PS50255">
    <property type="entry name" value="CYTOCHROME_B5_2"/>
    <property type="match status" value="1"/>
</dbReference>
<keyword evidence="7" id="KW-1133">Transmembrane helix</keyword>
<feature type="region of interest" description="Disordered" evidence="6">
    <location>
        <begin position="286"/>
        <end position="349"/>
    </location>
</feature>
<dbReference type="InterPro" id="IPR046347">
    <property type="entry name" value="bZIP_sf"/>
</dbReference>
<keyword evidence="1" id="KW-0349">Heme</keyword>
<evidence type="ECO:0000256" key="1">
    <source>
        <dbReference type="ARBA" id="ARBA00022617"/>
    </source>
</evidence>
<accession>A0ABX8ICA4</accession>
<protein>
    <recommendedName>
        <fullName evidence="8">Cytochrome b5 heme-binding domain-containing protein</fullName>
    </recommendedName>
</protein>
<evidence type="ECO:0000256" key="6">
    <source>
        <dbReference type="SAM" id="MobiDB-lite"/>
    </source>
</evidence>
<keyword evidence="10" id="KW-1185">Reference proteome</keyword>
<feature type="transmembrane region" description="Helical" evidence="7">
    <location>
        <begin position="127"/>
        <end position="145"/>
    </location>
</feature>
<dbReference type="SMART" id="SM01117">
    <property type="entry name" value="Cyt-b5"/>
    <property type="match status" value="1"/>
</dbReference>
<evidence type="ECO:0000256" key="3">
    <source>
        <dbReference type="ARBA" id="ARBA00023004"/>
    </source>
</evidence>
<organism evidence="9 10">
    <name type="scientific">Candidozyma haemuli</name>
    <dbReference type="NCBI Taxonomy" id="45357"/>
    <lineage>
        <taxon>Eukaryota</taxon>
        <taxon>Fungi</taxon>
        <taxon>Dikarya</taxon>
        <taxon>Ascomycota</taxon>
        <taxon>Saccharomycotina</taxon>
        <taxon>Pichiomycetes</taxon>
        <taxon>Metschnikowiaceae</taxon>
        <taxon>Candidozyma</taxon>
    </lineage>
</organism>
<evidence type="ECO:0000256" key="7">
    <source>
        <dbReference type="SAM" id="Phobius"/>
    </source>
</evidence>
<keyword evidence="3" id="KW-0408">Iron</keyword>
<keyword evidence="7" id="KW-0472">Membrane</keyword>
<sequence length="547" mass="61403">MAAEALRSKCTLGGRTLSASEIRKHSSPQDLWMTIHGKVYDVTNFATEHPGGVEVLLDCGGVDASEAFDDVAHSDLAHEMLEPYFIGYAESSKESRPVVTEDPEKAGTRKVSKRQEMMKELRRQRTAVLVLTGVAFLCVLVVMVLQKIQWLTLSIIISDFMSYSHVGDHPFPQEGPKDDICDYIDQPLDLNQENIRLFEQQQYHQNHPVHFQQYSPQNGPMYQGSPQPYIEQGSPAPYIKQQHSSPIPQWQGHPNGAYVEGYPNGNGEAYQMNYVSNVPQEPLLRAESVSSTQLSGEREGANLASQWNQGAQNPNGVGNNTDSSLHSGSPNDYGNEKGKSKKPRARILTDKEEAVMNKDDSELSEEELKIKKKAHNRLAQRAFRERKRTELKDLESKLLQSEEERQKLLKVLQDIKSAKSDENLLRSGGDPTAGGIDFENSRFSFPSSQEEFINHMVDVAKHNVNPDTVNKVYEQPENPGRKVLAVGAVWDYLQIKAEEEGYEGVDMYDVMQLLKGSEKCHGYGPAYELELVNASLEQIRSQVQGNR</sequence>
<dbReference type="PRINTS" id="PR00363">
    <property type="entry name" value="CYTOCHROMEB5"/>
</dbReference>
<dbReference type="Gene3D" id="3.10.120.10">
    <property type="entry name" value="Cytochrome b5-like heme/steroid binding domain"/>
    <property type="match status" value="1"/>
</dbReference>
<comment type="similarity">
    <text evidence="4">Belongs to the cytochrome b5 family.</text>
</comment>
<evidence type="ECO:0000259" key="8">
    <source>
        <dbReference type="PROSITE" id="PS50255"/>
    </source>
</evidence>
<evidence type="ECO:0000256" key="2">
    <source>
        <dbReference type="ARBA" id="ARBA00022723"/>
    </source>
</evidence>
<gene>
    <name evidence="9" type="ORF">CA3LBN_004457</name>
</gene>
<dbReference type="PANTHER" id="PTHR19359">
    <property type="entry name" value="CYTOCHROME B5"/>
    <property type="match status" value="1"/>
</dbReference>
<evidence type="ECO:0000313" key="10">
    <source>
        <dbReference type="Proteomes" id="UP000825434"/>
    </source>
</evidence>
<dbReference type="Proteomes" id="UP000825434">
    <property type="component" value="Chromosome 6"/>
</dbReference>
<evidence type="ECO:0000256" key="4">
    <source>
        <dbReference type="ARBA" id="ARBA00038168"/>
    </source>
</evidence>
<dbReference type="SUPFAM" id="SSF55856">
    <property type="entry name" value="Cytochrome b5-like heme/steroid binding domain"/>
    <property type="match status" value="1"/>
</dbReference>
<dbReference type="InterPro" id="IPR001199">
    <property type="entry name" value="Cyt_B5-like_heme/steroid-bd"/>
</dbReference>
<evidence type="ECO:0000256" key="5">
    <source>
        <dbReference type="SAM" id="Coils"/>
    </source>
</evidence>
<dbReference type="CDD" id="cd14688">
    <property type="entry name" value="bZIP_YAP"/>
    <property type="match status" value="1"/>
</dbReference>
<proteinExistence type="inferred from homology"/>
<feature type="coiled-coil region" evidence="5">
    <location>
        <begin position="384"/>
        <end position="418"/>
    </location>
</feature>
<dbReference type="SUPFAM" id="SSF57959">
    <property type="entry name" value="Leucine zipper domain"/>
    <property type="match status" value="1"/>
</dbReference>
<feature type="domain" description="Cytochrome b5 heme-binding" evidence="8">
    <location>
        <begin position="14"/>
        <end position="90"/>
    </location>
</feature>
<dbReference type="InterPro" id="IPR050668">
    <property type="entry name" value="Cytochrome_b5"/>
</dbReference>
<keyword evidence="7" id="KW-0812">Transmembrane</keyword>